<dbReference type="KEGG" id="bmeg:BG04_5876"/>
<dbReference type="Pfam" id="PF17094">
    <property type="entry name" value="UPF0715"/>
    <property type="match status" value="1"/>
</dbReference>
<evidence type="ECO:0000313" key="1">
    <source>
        <dbReference type="EMBL" id="AJI25803.1"/>
    </source>
</evidence>
<geneLocation type="plasmid" evidence="1 2">
    <name>pBMV_2</name>
</geneLocation>
<sequence length="130" mass="15493">MTFKELLPYHALTVISSSISYSIFLIIIEPSYRAVIAFFMILLITIIPYSVAAVPLQIFLNKWPKKFNVFYLFTYCVVAILFLYISYKLQGNWSDPIWNYRKMFIFAVGAAIIYWFWDSVIMNKKEYPYY</sequence>
<protein>
    <submittedName>
        <fullName evidence="1">Putative membrane protein</fullName>
    </submittedName>
</protein>
<keyword evidence="1" id="KW-0614">Plasmid</keyword>
<dbReference type="GeneID" id="93645975"/>
<reference evidence="1 2" key="1">
    <citation type="journal article" date="2015" name="Genome Announc.">
        <title>Complete genome sequences for 35 biothreat assay-relevant bacillus species.</title>
        <authorList>
            <person name="Johnson S.L."/>
            <person name="Daligault H.E."/>
            <person name="Davenport K.W."/>
            <person name="Jaissle J."/>
            <person name="Frey K.G."/>
            <person name="Ladner J.T."/>
            <person name="Broomall S.M."/>
            <person name="Bishop-Lilly K.A."/>
            <person name="Bruce D.C."/>
            <person name="Gibbons H.S."/>
            <person name="Coyne S.R."/>
            <person name="Lo C.C."/>
            <person name="Meincke L."/>
            <person name="Munk A.C."/>
            <person name="Koroleva G.I."/>
            <person name="Rosenzweig C.N."/>
            <person name="Palacios G.F."/>
            <person name="Redden C.L."/>
            <person name="Minogue T.D."/>
            <person name="Chain P.S."/>
        </authorList>
    </citation>
    <scope>NUCLEOTIDE SEQUENCE [LARGE SCALE GENOMIC DNA]</scope>
    <source>
        <strain evidence="2">ATCC 14581 / DSM 32 / JCM 2506 / NBRC 15308 / NCIMB 9376 / NCTC 10342 / NRRL B-14308 / VKM B-512</strain>
        <plasmid evidence="1 2">pBMV_2</plasmid>
    </source>
</reference>
<accession>A0A0B6AYK8</accession>
<dbReference type="HOGENOM" id="CLU_153666_1_0_9"/>
<dbReference type="Proteomes" id="UP000031829">
    <property type="component" value="Plasmid pBMV_2"/>
</dbReference>
<dbReference type="InterPro" id="IPR031374">
    <property type="entry name" value="UPF0715"/>
</dbReference>
<name>A0A0B6AYK8_PRIM2</name>
<organism evidence="1 2">
    <name type="scientific">Priestia megaterium (strain ATCC 14581 / DSM 32 / CCUG 1817 / JCM 2506 / NBRC 15308 / NCIMB 9376 / NCTC 10342 / NRRL B-14308 / VKM B-512 / Ford 19)</name>
    <name type="common">Bacillus megaterium</name>
    <dbReference type="NCBI Taxonomy" id="1348623"/>
    <lineage>
        <taxon>Bacteria</taxon>
        <taxon>Bacillati</taxon>
        <taxon>Bacillota</taxon>
        <taxon>Bacilli</taxon>
        <taxon>Bacillales</taxon>
        <taxon>Bacillaceae</taxon>
        <taxon>Priestia</taxon>
    </lineage>
</organism>
<dbReference type="AlphaFoldDB" id="A0A0B6AYK8"/>
<evidence type="ECO:0000313" key="2">
    <source>
        <dbReference type="Proteomes" id="UP000031829"/>
    </source>
</evidence>
<proteinExistence type="predicted"/>
<dbReference type="EMBL" id="CP009921">
    <property type="protein sequence ID" value="AJI25803.1"/>
    <property type="molecule type" value="Genomic_DNA"/>
</dbReference>
<dbReference type="RefSeq" id="WP_080743140.1">
    <property type="nucleotide sequence ID" value="NZ_BCVB01000018.1"/>
</dbReference>
<gene>
    <name evidence="1" type="ORF">BG04_5876</name>
</gene>